<comment type="caution">
    <text evidence="1">The sequence shown here is derived from an EMBL/GenBank/DDBJ whole genome shotgun (WGS) entry which is preliminary data.</text>
</comment>
<protein>
    <submittedName>
        <fullName evidence="1">Uncharacterized protein</fullName>
    </submittedName>
</protein>
<dbReference type="Proteomes" id="UP000018502">
    <property type="component" value="Unassembled WGS sequence"/>
</dbReference>
<gene>
    <name evidence="1" type="ORF">L833_2220</name>
</gene>
<dbReference type="AlphaFoldDB" id="A0A829MKN6"/>
<dbReference type="EMBL" id="AYTF01000001">
    <property type="protein sequence ID" value="ESV64832.1"/>
    <property type="molecule type" value="Genomic_DNA"/>
</dbReference>
<organism evidence="1 2">
    <name type="scientific">Mycobacteroides abscessus MAB_091912_2446</name>
    <dbReference type="NCBI Taxonomy" id="1335414"/>
    <lineage>
        <taxon>Bacteria</taxon>
        <taxon>Bacillati</taxon>
        <taxon>Actinomycetota</taxon>
        <taxon>Actinomycetes</taxon>
        <taxon>Mycobacteriales</taxon>
        <taxon>Mycobacteriaceae</taxon>
        <taxon>Mycobacteroides</taxon>
        <taxon>Mycobacteroides abscessus</taxon>
    </lineage>
</organism>
<accession>A0A829MKN6</accession>
<reference evidence="1 2" key="1">
    <citation type="journal article" date="2014" name="Emerg. Infect. Dis.">
        <title>High-level Relatedness among Mycobacterium abscessus subsp. massiliense Strains from Widely Separated Outbreaks.</title>
        <authorList>
            <person name="Tettelin H."/>
            <person name="Davidson R.M."/>
            <person name="Agrawal S."/>
            <person name="Aitken M.L."/>
            <person name="Shallom S."/>
            <person name="Hasan N.A."/>
            <person name="Strong M."/>
            <person name="Nogueira de Moura V.C."/>
            <person name="De Groote M.A."/>
            <person name="Duarte R.S."/>
            <person name="Hine E."/>
            <person name="Parankush S."/>
            <person name="Su Q."/>
            <person name="Daugherty S.C."/>
            <person name="Fraser C.M."/>
            <person name="Brown-Elliott B.A."/>
            <person name="Wallace R.J.Jr."/>
            <person name="Holland S.M."/>
            <person name="Sampaio E.P."/>
            <person name="Olivier K.N."/>
            <person name="Jackson M."/>
            <person name="Zelazny A.M."/>
        </authorList>
    </citation>
    <scope>NUCLEOTIDE SEQUENCE [LARGE SCALE GENOMIC DNA]</scope>
    <source>
        <strain evidence="1 2">MAB_091912_2446</strain>
    </source>
</reference>
<name>A0A829MKN6_9MYCO</name>
<evidence type="ECO:0000313" key="2">
    <source>
        <dbReference type="Proteomes" id="UP000018502"/>
    </source>
</evidence>
<sequence length="44" mass="5196">MYAEFIAPEQHRPASSLFLLHPNTARIARFRAHIFVFRPFHSNT</sequence>
<evidence type="ECO:0000313" key="1">
    <source>
        <dbReference type="EMBL" id="ESV64832.1"/>
    </source>
</evidence>
<proteinExistence type="predicted"/>